<keyword evidence="7 9" id="KW-0408">Iron</keyword>
<name>A0A8H3A644_9AGAM</name>
<dbReference type="GO" id="GO:0016705">
    <property type="term" value="F:oxidoreductase activity, acting on paired donors, with incorporation or reduction of molecular oxygen"/>
    <property type="evidence" value="ECO:0007669"/>
    <property type="project" value="InterPro"/>
</dbReference>
<evidence type="ECO:0000256" key="7">
    <source>
        <dbReference type="ARBA" id="ARBA00023004"/>
    </source>
</evidence>
<comment type="caution">
    <text evidence="10">The sequence shown here is derived from an EMBL/GenBank/DDBJ whole genome shotgun (WGS) entry which is preliminary data.</text>
</comment>
<dbReference type="Proteomes" id="UP000663840">
    <property type="component" value="Unassembled WGS sequence"/>
</dbReference>
<evidence type="ECO:0000256" key="3">
    <source>
        <dbReference type="ARBA" id="ARBA00010617"/>
    </source>
</evidence>
<dbReference type="PRINTS" id="PR00463">
    <property type="entry name" value="EP450I"/>
</dbReference>
<organism evidence="10 11">
    <name type="scientific">Rhizoctonia solani</name>
    <dbReference type="NCBI Taxonomy" id="456999"/>
    <lineage>
        <taxon>Eukaryota</taxon>
        <taxon>Fungi</taxon>
        <taxon>Dikarya</taxon>
        <taxon>Basidiomycota</taxon>
        <taxon>Agaricomycotina</taxon>
        <taxon>Agaricomycetes</taxon>
        <taxon>Cantharellales</taxon>
        <taxon>Ceratobasidiaceae</taxon>
        <taxon>Rhizoctonia</taxon>
    </lineage>
</organism>
<dbReference type="EMBL" id="CAJMWR010000765">
    <property type="protein sequence ID" value="CAE6399857.1"/>
    <property type="molecule type" value="Genomic_DNA"/>
</dbReference>
<dbReference type="GO" id="GO:0005506">
    <property type="term" value="F:iron ion binding"/>
    <property type="evidence" value="ECO:0007669"/>
    <property type="project" value="InterPro"/>
</dbReference>
<evidence type="ECO:0008006" key="12">
    <source>
        <dbReference type="Google" id="ProtNLM"/>
    </source>
</evidence>
<evidence type="ECO:0000313" key="10">
    <source>
        <dbReference type="EMBL" id="CAE6399857.1"/>
    </source>
</evidence>
<accession>A0A8H3A644</accession>
<gene>
    <name evidence="10" type="ORF">RDB_LOCUS36051</name>
</gene>
<reference evidence="10" key="1">
    <citation type="submission" date="2021-01" db="EMBL/GenBank/DDBJ databases">
        <authorList>
            <person name="Kaushik A."/>
        </authorList>
    </citation>
    <scope>NUCLEOTIDE SEQUENCE</scope>
    <source>
        <strain evidence="10">AG1-1A</strain>
    </source>
</reference>
<keyword evidence="8" id="KW-0503">Monooxygenase</keyword>
<dbReference type="PANTHER" id="PTHR24305">
    <property type="entry name" value="CYTOCHROME P450"/>
    <property type="match status" value="1"/>
</dbReference>
<dbReference type="PANTHER" id="PTHR24305:SF166">
    <property type="entry name" value="CYTOCHROME P450 12A4, MITOCHONDRIAL-RELATED"/>
    <property type="match status" value="1"/>
</dbReference>
<keyword evidence="5 9" id="KW-0479">Metal-binding</keyword>
<dbReference type="AlphaFoldDB" id="A0A8H3A644"/>
<feature type="binding site" description="axial binding residue" evidence="9">
    <location>
        <position position="493"/>
    </location>
    <ligand>
        <name>heme</name>
        <dbReference type="ChEBI" id="CHEBI:30413"/>
    </ligand>
    <ligandPart>
        <name>Fe</name>
        <dbReference type="ChEBI" id="CHEBI:18248"/>
    </ligandPart>
</feature>
<dbReference type="GO" id="GO:0004497">
    <property type="term" value="F:monooxygenase activity"/>
    <property type="evidence" value="ECO:0007669"/>
    <property type="project" value="UniProtKB-KW"/>
</dbReference>
<dbReference type="GO" id="GO:0020037">
    <property type="term" value="F:heme binding"/>
    <property type="evidence" value="ECO:0007669"/>
    <property type="project" value="InterPro"/>
</dbReference>
<proteinExistence type="inferred from homology"/>
<comment type="cofactor">
    <cofactor evidence="1 9">
        <name>heme</name>
        <dbReference type="ChEBI" id="CHEBI:30413"/>
    </cofactor>
</comment>
<dbReference type="SUPFAM" id="SSF48264">
    <property type="entry name" value="Cytochrome P450"/>
    <property type="match status" value="1"/>
</dbReference>
<comment type="pathway">
    <text evidence="2">Secondary metabolite biosynthesis.</text>
</comment>
<dbReference type="InterPro" id="IPR036396">
    <property type="entry name" value="Cyt_P450_sf"/>
</dbReference>
<sequence length="563" mass="62958">MSSSAISHLDTLRSSDVSQLIGNHSLELILMVLGALGIRTFYKIVKKSNAFSDLDGPASESFLWGNEKLMFNFERSSNIQEELLTKYGPVCRIKSILGKDRLWVADPRAMHEILQKAYDHFHEPPSLLAWLQITLGNNIVTTTGSKHKIQRKMPLFTEIAYQVEDIIARKAQENESNNGVVDIASWMSNVSLESIGQAGMGHRFGAMEKDQIEFLQASHQLLPLVNRMWYLHPFIATLIKLGPTRFRRFVVDRLPFGPARALKNSTDVVDHTANTIYKKKKSAFDKGTLDSEIAAGNDVVSMLLKESKTLSWEEQMTEEEIIAQVNALVFAGHDTTSSALARTLHLLTQHPDVQDQLRKEVQEAHRQHGKDLDYDQLNSLQYLDAVCRESLRLAAPVQRIQRVAGADWNLPLQHPVKAKDGRTELSSIHVPKGTHIYLSIGAINQDKELWGEDASEFKPSRWLQPLPNSLSESKIPGVYSNTMTFSGDLGHACNGLKFTQIEMKVVLSNLISSLKFEMGNEEIIWVAAGVAKPYARGKDGGIDVARGPTLPLKVTVLERSSYL</sequence>
<dbReference type="InterPro" id="IPR001128">
    <property type="entry name" value="Cyt_P450"/>
</dbReference>
<evidence type="ECO:0000256" key="1">
    <source>
        <dbReference type="ARBA" id="ARBA00001971"/>
    </source>
</evidence>
<evidence type="ECO:0000256" key="2">
    <source>
        <dbReference type="ARBA" id="ARBA00005179"/>
    </source>
</evidence>
<evidence type="ECO:0000256" key="4">
    <source>
        <dbReference type="ARBA" id="ARBA00022617"/>
    </source>
</evidence>
<evidence type="ECO:0000256" key="8">
    <source>
        <dbReference type="ARBA" id="ARBA00023033"/>
    </source>
</evidence>
<keyword evidence="4 9" id="KW-0349">Heme</keyword>
<dbReference type="InterPro" id="IPR050121">
    <property type="entry name" value="Cytochrome_P450_monoxygenase"/>
</dbReference>
<keyword evidence="6" id="KW-0560">Oxidoreductase</keyword>
<protein>
    <recommendedName>
        <fullName evidence="12">Cytochrome P450</fullName>
    </recommendedName>
</protein>
<comment type="similarity">
    <text evidence="3">Belongs to the cytochrome P450 family.</text>
</comment>
<dbReference type="InterPro" id="IPR002401">
    <property type="entry name" value="Cyt_P450_E_grp-I"/>
</dbReference>
<evidence type="ECO:0000256" key="9">
    <source>
        <dbReference type="PIRSR" id="PIRSR602401-1"/>
    </source>
</evidence>
<evidence type="ECO:0000256" key="6">
    <source>
        <dbReference type="ARBA" id="ARBA00023002"/>
    </source>
</evidence>
<dbReference type="Gene3D" id="1.10.630.10">
    <property type="entry name" value="Cytochrome P450"/>
    <property type="match status" value="1"/>
</dbReference>
<dbReference type="Pfam" id="PF00067">
    <property type="entry name" value="p450"/>
    <property type="match status" value="1"/>
</dbReference>
<evidence type="ECO:0000256" key="5">
    <source>
        <dbReference type="ARBA" id="ARBA00022723"/>
    </source>
</evidence>
<evidence type="ECO:0000313" key="11">
    <source>
        <dbReference type="Proteomes" id="UP000663840"/>
    </source>
</evidence>